<gene>
    <name evidence="9" type="ORF">GCWU000342_01384</name>
</gene>
<dbReference type="PANTHER" id="PTHR30582">
    <property type="entry name" value="L,D-TRANSPEPTIDASE"/>
    <property type="match status" value="1"/>
</dbReference>
<dbReference type="AlphaFoldDB" id="C4GBT1"/>
<dbReference type="GO" id="GO:0071555">
    <property type="term" value="P:cell wall organization"/>
    <property type="evidence" value="ECO:0007669"/>
    <property type="project" value="UniProtKB-UniRule"/>
</dbReference>
<dbReference type="Gene3D" id="2.40.440.10">
    <property type="entry name" value="L,D-transpeptidase catalytic domain-like"/>
    <property type="match status" value="1"/>
</dbReference>
<dbReference type="UniPathway" id="UPA00219"/>
<dbReference type="HOGENOM" id="CLU_022707_2_1_9"/>
<dbReference type="InterPro" id="IPR050979">
    <property type="entry name" value="LD-transpeptidase"/>
</dbReference>
<evidence type="ECO:0000256" key="1">
    <source>
        <dbReference type="ARBA" id="ARBA00004752"/>
    </source>
</evidence>
<dbReference type="GO" id="GO:0005576">
    <property type="term" value="C:extracellular region"/>
    <property type="evidence" value="ECO:0007669"/>
    <property type="project" value="TreeGrafter"/>
</dbReference>
<feature type="active site" description="Proton donor/acceptor" evidence="6">
    <location>
        <position position="424"/>
    </location>
</feature>
<proteinExistence type="predicted"/>
<evidence type="ECO:0000256" key="3">
    <source>
        <dbReference type="ARBA" id="ARBA00022960"/>
    </source>
</evidence>
<keyword evidence="5 6" id="KW-0961">Cell wall biogenesis/degradation</keyword>
<dbReference type="RefSeq" id="WP_006906387.1">
    <property type="nucleotide sequence ID" value="NZ_GG665866.1"/>
</dbReference>
<dbReference type="MEROPS" id="C82.001"/>
<dbReference type="GO" id="GO:0071972">
    <property type="term" value="F:peptidoglycan L,D-transpeptidase activity"/>
    <property type="evidence" value="ECO:0007669"/>
    <property type="project" value="TreeGrafter"/>
</dbReference>
<keyword evidence="3 6" id="KW-0133">Cell shape</keyword>
<dbReference type="GO" id="GO:0018104">
    <property type="term" value="P:peptidoglycan-protein cross-linking"/>
    <property type="evidence" value="ECO:0007669"/>
    <property type="project" value="TreeGrafter"/>
</dbReference>
<feature type="domain" description="L,D-TPase catalytic" evidence="8">
    <location>
        <begin position="345"/>
        <end position="469"/>
    </location>
</feature>
<evidence type="ECO:0000256" key="6">
    <source>
        <dbReference type="PROSITE-ProRule" id="PRU01373"/>
    </source>
</evidence>
<keyword evidence="10" id="KW-1185">Reference proteome</keyword>
<evidence type="ECO:0000256" key="5">
    <source>
        <dbReference type="ARBA" id="ARBA00023316"/>
    </source>
</evidence>
<evidence type="ECO:0000256" key="2">
    <source>
        <dbReference type="ARBA" id="ARBA00022679"/>
    </source>
</evidence>
<dbReference type="InterPro" id="IPR022029">
    <property type="entry name" value="YoaR-like_PG-bd"/>
</dbReference>
<keyword evidence="7" id="KW-0472">Membrane</keyword>
<evidence type="ECO:0000313" key="9">
    <source>
        <dbReference type="EMBL" id="EEP28574.1"/>
    </source>
</evidence>
<name>C4GBT1_9FIRM</name>
<dbReference type="Proteomes" id="UP000003494">
    <property type="component" value="Unassembled WGS sequence"/>
</dbReference>
<dbReference type="EMBL" id="ACIP02000002">
    <property type="protein sequence ID" value="EEP28574.1"/>
    <property type="molecule type" value="Genomic_DNA"/>
</dbReference>
<reference evidence="9" key="1">
    <citation type="submission" date="2009-04" db="EMBL/GenBank/DDBJ databases">
        <authorList>
            <person name="Weinstock G."/>
            <person name="Sodergren E."/>
            <person name="Clifton S."/>
            <person name="Fulton L."/>
            <person name="Fulton B."/>
            <person name="Courtney L."/>
            <person name="Fronick C."/>
            <person name="Harrison M."/>
            <person name="Strong C."/>
            <person name="Farmer C."/>
            <person name="Delahaunty K."/>
            <person name="Markovic C."/>
            <person name="Hall O."/>
            <person name="Minx P."/>
            <person name="Tomlinson C."/>
            <person name="Mitreva M."/>
            <person name="Nelson J."/>
            <person name="Hou S."/>
            <person name="Wollam A."/>
            <person name="Pepin K.H."/>
            <person name="Johnson M."/>
            <person name="Bhonagiri V."/>
            <person name="Nash W.E."/>
            <person name="Warren W."/>
            <person name="Chinwalla A."/>
            <person name="Mardis E.R."/>
            <person name="Wilson R.K."/>
        </authorList>
    </citation>
    <scope>NUCLEOTIDE SEQUENCE [LARGE SCALE GENOMIC DNA]</scope>
    <source>
        <strain evidence="9">DSM 14600</strain>
    </source>
</reference>
<keyword evidence="7" id="KW-0812">Transmembrane</keyword>
<dbReference type="PANTHER" id="PTHR30582:SF33">
    <property type="entry name" value="EXPORTED PROTEIN"/>
    <property type="match status" value="1"/>
</dbReference>
<dbReference type="CDD" id="cd16913">
    <property type="entry name" value="YkuD_like"/>
    <property type="match status" value="1"/>
</dbReference>
<sequence length="553" mass="60175">MEEEQKKKRGPKKLLIAASCVGLLAAAYLGVGIFFRSHFVPNSRVNGIDSFGKTAQQMADLLADREKSYHMVIKTADGATEQVITPDMVDLSSNLQPGDMSRLLANQQAFLWPRYLLGDKLEQKTSGWKLNRDKLNALVDALPEVSRTDLVQTKNADLVYDQQQKSYLVQEEVYGNNIDTDRFKDALADAIVNLQEEISLADYAVQPTLKADDSRLKELIGKMNQIAQMKITLKIGGDQETVPQEKIISWIGIDENANMVVHDEAIRAYVGELAGKYDTVGKNRSFHTSYGAVVNISSGDYGRKVDQEAEFNALKENLTDGRDLTRDLNFSQKAAGGAGDDIGSSYVEVNLTAQHLFVYKDGKKVVDTAVTTGKPVNNHQTNVGIFRVKSHEANRTLRGRNDDGSSYASPVKYWMPFDGGIGLHDAPWKSNYGGKNYLTNGSHGCVNLPPSVAGSVFANVSVGMPVVVYNLPGTETSCTDSAVQAVINKISKAGSGPAAAKAATDAYQALSAAQKKDVYNLSALKEAQNKYAAALADAAKVEEHEQAVNTDHE</sequence>
<keyword evidence="7" id="KW-1133">Transmembrane helix</keyword>
<comment type="caution">
    <text evidence="9">The sequence shown here is derived from an EMBL/GenBank/DDBJ whole genome shotgun (WGS) entry which is preliminary data.</text>
</comment>
<dbReference type="PROSITE" id="PS52029">
    <property type="entry name" value="LD_TPASE"/>
    <property type="match status" value="1"/>
</dbReference>
<evidence type="ECO:0000256" key="7">
    <source>
        <dbReference type="SAM" id="Phobius"/>
    </source>
</evidence>
<dbReference type="GO" id="GO:0016740">
    <property type="term" value="F:transferase activity"/>
    <property type="evidence" value="ECO:0007669"/>
    <property type="project" value="UniProtKB-KW"/>
</dbReference>
<dbReference type="eggNOG" id="COG1376">
    <property type="taxonomic scope" value="Bacteria"/>
</dbReference>
<dbReference type="Pfam" id="PF03734">
    <property type="entry name" value="YkuD"/>
    <property type="match status" value="1"/>
</dbReference>
<dbReference type="InterPro" id="IPR005490">
    <property type="entry name" value="LD_TPept_cat_dom"/>
</dbReference>
<keyword evidence="4 6" id="KW-0573">Peptidoglycan synthesis</keyword>
<evidence type="ECO:0000259" key="8">
    <source>
        <dbReference type="PROSITE" id="PS52029"/>
    </source>
</evidence>
<organism evidence="9 10">
    <name type="scientific">Shuttleworthella satelles DSM 14600</name>
    <dbReference type="NCBI Taxonomy" id="626523"/>
    <lineage>
        <taxon>Bacteria</taxon>
        <taxon>Bacillati</taxon>
        <taxon>Bacillota</taxon>
        <taxon>Clostridia</taxon>
        <taxon>Lachnospirales</taxon>
        <taxon>Lachnospiraceae</taxon>
        <taxon>Shuttleworthella</taxon>
    </lineage>
</organism>
<dbReference type="SUPFAM" id="SSF141523">
    <property type="entry name" value="L,D-transpeptidase catalytic domain-like"/>
    <property type="match status" value="1"/>
</dbReference>
<evidence type="ECO:0000313" key="10">
    <source>
        <dbReference type="Proteomes" id="UP000003494"/>
    </source>
</evidence>
<accession>C4GBT1</accession>
<protein>
    <submittedName>
        <fullName evidence="9">ErfK/YbiS/YcfS/YnhG</fullName>
    </submittedName>
</protein>
<comment type="pathway">
    <text evidence="1 6">Cell wall biogenesis; peptidoglycan biosynthesis.</text>
</comment>
<feature type="active site" description="Nucleophile" evidence="6">
    <location>
        <position position="445"/>
    </location>
</feature>
<dbReference type="STRING" id="626523.GCWU000342_01384"/>
<dbReference type="InterPro" id="IPR038063">
    <property type="entry name" value="Transpep_catalytic_dom"/>
</dbReference>
<evidence type="ECO:0000256" key="4">
    <source>
        <dbReference type="ARBA" id="ARBA00022984"/>
    </source>
</evidence>
<dbReference type="Gene3D" id="3.10.20.800">
    <property type="match status" value="1"/>
</dbReference>
<dbReference type="GO" id="GO:0008360">
    <property type="term" value="P:regulation of cell shape"/>
    <property type="evidence" value="ECO:0007669"/>
    <property type="project" value="UniProtKB-UniRule"/>
</dbReference>
<keyword evidence="2" id="KW-0808">Transferase</keyword>
<feature type="transmembrane region" description="Helical" evidence="7">
    <location>
        <begin position="14"/>
        <end position="35"/>
    </location>
</feature>
<dbReference type="InterPro" id="IPR038054">
    <property type="entry name" value="LD_TPept-like_central_sf"/>
</dbReference>
<dbReference type="Pfam" id="PF12229">
    <property type="entry name" value="PG_binding_4"/>
    <property type="match status" value="1"/>
</dbReference>
<dbReference type="SUPFAM" id="SSF143985">
    <property type="entry name" value="L,D-transpeptidase pre-catalytic domain-like"/>
    <property type="match status" value="1"/>
</dbReference>